<evidence type="ECO:0000256" key="1">
    <source>
        <dbReference type="ARBA" id="ARBA00004141"/>
    </source>
</evidence>
<dbReference type="InterPro" id="IPR032808">
    <property type="entry name" value="DoxX"/>
</dbReference>
<evidence type="ECO:0000313" key="7">
    <source>
        <dbReference type="Proteomes" id="UP001210678"/>
    </source>
</evidence>
<evidence type="ECO:0000256" key="2">
    <source>
        <dbReference type="ARBA" id="ARBA00022692"/>
    </source>
</evidence>
<protein>
    <submittedName>
        <fullName evidence="6">DoxX family protein</fullName>
    </submittedName>
</protein>
<comment type="subcellular location">
    <subcellularLocation>
        <location evidence="1">Membrane</location>
        <topology evidence="1">Multi-pass membrane protein</topology>
    </subcellularLocation>
</comment>
<evidence type="ECO:0000256" key="5">
    <source>
        <dbReference type="SAM" id="Phobius"/>
    </source>
</evidence>
<proteinExistence type="predicted"/>
<reference evidence="6 7" key="1">
    <citation type="submission" date="2023-01" db="EMBL/GenBank/DDBJ databases">
        <title>Vibrio sp. KJ40-1 sp.nov, isolated from marine algae.</title>
        <authorList>
            <person name="Butt M."/>
            <person name="Kim J.M.J."/>
            <person name="Jeon C.O.C."/>
        </authorList>
    </citation>
    <scope>NUCLEOTIDE SEQUENCE [LARGE SCALE GENOMIC DNA]</scope>
    <source>
        <strain evidence="6 7">KJ40-1</strain>
    </source>
</reference>
<comment type="caution">
    <text evidence="6">The sequence shown here is derived from an EMBL/GenBank/DDBJ whole genome shotgun (WGS) entry which is preliminary data.</text>
</comment>
<feature type="transmembrane region" description="Helical" evidence="5">
    <location>
        <begin position="60"/>
        <end position="79"/>
    </location>
</feature>
<feature type="transmembrane region" description="Helical" evidence="5">
    <location>
        <begin position="112"/>
        <end position="133"/>
    </location>
</feature>
<evidence type="ECO:0000256" key="4">
    <source>
        <dbReference type="ARBA" id="ARBA00023136"/>
    </source>
</evidence>
<gene>
    <name evidence="6" type="ORF">PGX00_07025</name>
</gene>
<evidence type="ECO:0000313" key="6">
    <source>
        <dbReference type="EMBL" id="MDB1123426.1"/>
    </source>
</evidence>
<name>A0ABT4YQE2_9VIBR</name>
<dbReference type="Proteomes" id="UP001210678">
    <property type="component" value="Unassembled WGS sequence"/>
</dbReference>
<sequence>MHVYKRITNNEKLTQLYLLGTLCKKPPVVPANIASVLRITFSGYNKATMFWMMIMGFDGYGLPVWFMAFLGMAEIAGAISLYLKRWALLGSIGMSTILIAASSIHIMNGDEFKIGGMAWIMTPLMFLVTYYHFRARVKELGITKLGECAIPTS</sequence>
<accession>A0ABT4YQE2</accession>
<dbReference type="Pfam" id="PF13564">
    <property type="entry name" value="DoxX_2"/>
    <property type="match status" value="1"/>
</dbReference>
<evidence type="ECO:0000256" key="3">
    <source>
        <dbReference type="ARBA" id="ARBA00022989"/>
    </source>
</evidence>
<keyword evidence="3 5" id="KW-1133">Transmembrane helix</keyword>
<keyword evidence="7" id="KW-1185">Reference proteome</keyword>
<dbReference type="RefSeq" id="WP_272133986.1">
    <property type="nucleotide sequence ID" value="NZ_JAQLOI010000001.1"/>
</dbReference>
<keyword evidence="4 5" id="KW-0472">Membrane</keyword>
<feature type="transmembrane region" description="Helical" evidence="5">
    <location>
        <begin position="86"/>
        <end position="106"/>
    </location>
</feature>
<keyword evidence="2 5" id="KW-0812">Transmembrane</keyword>
<dbReference type="EMBL" id="JAQLOI010000001">
    <property type="protein sequence ID" value="MDB1123426.1"/>
    <property type="molecule type" value="Genomic_DNA"/>
</dbReference>
<organism evidence="6 7">
    <name type="scientific">Vibrio algarum</name>
    <dbReference type="NCBI Taxonomy" id="3020714"/>
    <lineage>
        <taxon>Bacteria</taxon>
        <taxon>Pseudomonadati</taxon>
        <taxon>Pseudomonadota</taxon>
        <taxon>Gammaproteobacteria</taxon>
        <taxon>Vibrionales</taxon>
        <taxon>Vibrionaceae</taxon>
        <taxon>Vibrio</taxon>
    </lineage>
</organism>